<evidence type="ECO:0000313" key="3">
    <source>
        <dbReference type="Proteomes" id="UP001222800"/>
    </source>
</evidence>
<name>A0ABY8EK86_9FIRM</name>
<dbReference type="Gene3D" id="1.10.10.1100">
    <property type="entry name" value="BFD-like [2Fe-2S]-binding domain"/>
    <property type="match status" value="1"/>
</dbReference>
<dbReference type="EMBL" id="CP120733">
    <property type="protein sequence ID" value="WFD12312.1"/>
    <property type="molecule type" value="Genomic_DNA"/>
</dbReference>
<keyword evidence="3" id="KW-1185">Reference proteome</keyword>
<sequence>MCYCNQVTEQQIIDAVLNENAKDMKDIIKITGAMKNGKCETKNPLGKCCGSVIQETIKKALNMKKL</sequence>
<gene>
    <name evidence="2" type="ORF">P4S50_01975</name>
</gene>
<feature type="domain" description="BFD-like [2Fe-2S]-binding" evidence="1">
    <location>
        <begin position="1"/>
        <end position="40"/>
    </location>
</feature>
<protein>
    <submittedName>
        <fullName evidence="2">(2Fe-2S)-binding protein</fullName>
    </submittedName>
</protein>
<dbReference type="Proteomes" id="UP001222800">
    <property type="component" value="Chromosome"/>
</dbReference>
<evidence type="ECO:0000313" key="2">
    <source>
        <dbReference type="EMBL" id="WFD12312.1"/>
    </source>
</evidence>
<evidence type="ECO:0000259" key="1">
    <source>
        <dbReference type="Pfam" id="PF04324"/>
    </source>
</evidence>
<dbReference type="CDD" id="cd10141">
    <property type="entry name" value="CopZ-like_Fer2_BFD-like"/>
    <property type="match status" value="1"/>
</dbReference>
<dbReference type="InterPro" id="IPR041854">
    <property type="entry name" value="BFD-like_2Fe2S-bd_dom_sf"/>
</dbReference>
<accession>A0ABY8EK86</accession>
<proteinExistence type="predicted"/>
<organism evidence="2 3">
    <name type="scientific">Tepidibacter hydrothermalis</name>
    <dbReference type="NCBI Taxonomy" id="3036126"/>
    <lineage>
        <taxon>Bacteria</taxon>
        <taxon>Bacillati</taxon>
        <taxon>Bacillota</taxon>
        <taxon>Clostridia</taxon>
        <taxon>Peptostreptococcales</taxon>
        <taxon>Peptostreptococcaceae</taxon>
        <taxon>Tepidibacter</taxon>
    </lineage>
</organism>
<dbReference type="InterPro" id="IPR007419">
    <property type="entry name" value="BFD-like_2Fe2S-bd_dom"/>
</dbReference>
<dbReference type="Pfam" id="PF04324">
    <property type="entry name" value="Fer2_BFD"/>
    <property type="match status" value="1"/>
</dbReference>
<reference evidence="2 3" key="1">
    <citation type="submission" date="2023-03" db="EMBL/GenBank/DDBJ databases">
        <title>Complete genome sequence of Tepidibacter sp. SWIR-1, isolated from a deep-sea hydrothermal vent.</title>
        <authorList>
            <person name="Li X."/>
        </authorList>
    </citation>
    <scope>NUCLEOTIDE SEQUENCE [LARGE SCALE GENOMIC DNA]</scope>
    <source>
        <strain evidence="2 3">SWIR-1</strain>
    </source>
</reference>